<feature type="region of interest" description="Disordered" evidence="2">
    <location>
        <begin position="266"/>
        <end position="440"/>
    </location>
</feature>
<dbReference type="PANTHER" id="PTHR41313">
    <property type="entry name" value="ADENINE-SPECIFIC METHYLTRANSFERASE"/>
    <property type="match status" value="1"/>
</dbReference>
<dbReference type="Pfam" id="PF00271">
    <property type="entry name" value="Helicase_C"/>
    <property type="match status" value="1"/>
</dbReference>
<dbReference type="Proteomes" id="UP000253490">
    <property type="component" value="Unassembled WGS sequence"/>
</dbReference>
<dbReference type="PROSITE" id="PS51194">
    <property type="entry name" value="HELICASE_CTER"/>
    <property type="match status" value="1"/>
</dbReference>
<evidence type="ECO:0000313" key="5">
    <source>
        <dbReference type="Proteomes" id="UP000253490"/>
    </source>
</evidence>
<evidence type="ECO:0000256" key="2">
    <source>
        <dbReference type="SAM" id="MobiDB-lite"/>
    </source>
</evidence>
<dbReference type="SUPFAM" id="SSF53335">
    <property type="entry name" value="S-adenosyl-L-methionine-dependent methyltransferases"/>
    <property type="match status" value="1"/>
</dbReference>
<dbReference type="GO" id="GO:0032259">
    <property type="term" value="P:methylation"/>
    <property type="evidence" value="ECO:0007669"/>
    <property type="project" value="UniProtKB-KW"/>
</dbReference>
<dbReference type="GO" id="GO:0008168">
    <property type="term" value="F:methyltransferase activity"/>
    <property type="evidence" value="ECO:0007669"/>
    <property type="project" value="UniProtKB-KW"/>
</dbReference>
<evidence type="ECO:0000313" key="4">
    <source>
        <dbReference type="EMBL" id="RBP59321.1"/>
    </source>
</evidence>
<keyword evidence="4" id="KW-0489">Methyltransferase</keyword>
<proteinExistence type="predicted"/>
<dbReference type="InterPro" id="IPR029063">
    <property type="entry name" value="SAM-dependent_MTases_sf"/>
</dbReference>
<keyword evidence="4" id="KW-0808">Transferase</keyword>
<feature type="coiled-coil region" evidence="1">
    <location>
        <begin position="1533"/>
        <end position="1580"/>
    </location>
</feature>
<gene>
    <name evidence="4" type="ORF">DES36_11946</name>
</gene>
<feature type="compositionally biased region" description="Basic and acidic residues" evidence="2">
    <location>
        <begin position="390"/>
        <end position="418"/>
    </location>
</feature>
<dbReference type="SMART" id="SM00487">
    <property type="entry name" value="DEXDc"/>
    <property type="match status" value="1"/>
</dbReference>
<comment type="caution">
    <text evidence="4">The sequence shown here is derived from an EMBL/GenBank/DDBJ whole genome shotgun (WGS) entry which is preliminary data.</text>
</comment>
<name>A0A366HYV0_9FIRM</name>
<dbReference type="InterPro" id="IPR001650">
    <property type="entry name" value="Helicase_C-like"/>
</dbReference>
<accession>A0A366HYV0</accession>
<dbReference type="EMBL" id="QNRX01000019">
    <property type="protein sequence ID" value="RBP59321.1"/>
    <property type="molecule type" value="Genomic_DNA"/>
</dbReference>
<dbReference type="GO" id="GO:0003677">
    <property type="term" value="F:DNA binding"/>
    <property type="evidence" value="ECO:0007669"/>
    <property type="project" value="InterPro"/>
</dbReference>
<dbReference type="SMART" id="SM00490">
    <property type="entry name" value="HELICc"/>
    <property type="match status" value="1"/>
</dbReference>
<dbReference type="InterPro" id="IPR006935">
    <property type="entry name" value="Helicase/UvrB_N"/>
</dbReference>
<feature type="compositionally biased region" description="Basic and acidic residues" evidence="2">
    <location>
        <begin position="275"/>
        <end position="310"/>
    </location>
</feature>
<evidence type="ECO:0000259" key="3">
    <source>
        <dbReference type="PROSITE" id="PS51194"/>
    </source>
</evidence>
<keyword evidence="5" id="KW-1185">Reference proteome</keyword>
<feature type="coiled-coil region" evidence="1">
    <location>
        <begin position="2151"/>
        <end position="2178"/>
    </location>
</feature>
<feature type="domain" description="Helicase C-terminal" evidence="3">
    <location>
        <begin position="1817"/>
        <end position="1980"/>
    </location>
</feature>
<dbReference type="InterPro" id="IPR014001">
    <property type="entry name" value="Helicase_ATP-bd"/>
</dbReference>
<sequence>MTKINSIQSISLRKSKDIVQSGISWMQFLDSACYTNKYSFQNQLLIYAQRPEARAVASMDLWNKRFNRWINKGSKGIQIVDNTTNPPTSKYVFDISDTHTTRFTTRDVYLWEFDKGLHKPVLELLEEEKGILSENKELPLENRISRYAEKIIDANSLSTKANTLLNINLSTQDLQILKTLEIQSVSYMIMKRMGLDTNTYFKNQNQEINFDYIKMFSSSDPDMFTLLSLLVSETMENYTQLSNDLSNKIKEFEENENIKEKHLQETISSSYAMSEEEKGLEIENRAYNDDIKERGKEENGESNNREEGVLRGEWSLHSSSEGNELRGIGRDLPNGRRLSSAQYGARDNGSQTNREIREPKTNVPNEKQQGIVQQPIDTGETSTTSSGDQRTSERETRENNKTNDGDLRSNREFKRKQSDGMGQTSEQHQGDVRGSNLRGNDLRIEPSQISLFPNESIEAVVEETTAFSISQKEIDDVLIGGSGFEHGKFRIVDFYMKNPTNKELADFIKKEYGVGGWGAPDKENFISNVSYDSKGITMSKGSLVNPSAELTLKWPKVGKRITELISRDVYLSLEEKRQFEEYYKEVKEQIQNQAYINLAVNDGLDNQHEETSSISTDQEKRNFHITNDDLGVAGAKTKYKWNVEAIRTLKNLEADNRLATPGEQEILSKYVGWGGLSYAFDENNDTWSKEYVELKSILTDEEYGSARESTLNAYYTSPIIIKSMYQALNNIGFKEGNILEPSCGTGNFMGLMPKDMENSRIYGVELDNLTGRIAKQLYQKSDITIGGYEDTDFSDAFFDVAIGNVPFGQYRVSDRRYDKENFLIHDYFFAKTLDKVRSGGVIAFITSKGTLDKENETVRKYIAQRAELLGAIRLPNTAFKANSGTEVTSDIIFLQKRDEILLDVEALDWIRVGTDENDIRINQYFIDHPEMILGNMEMVTTQFGRKESSCIPFEDVNLENQLLTAINNIEGEFVEIEIEDVEEIENDSIISADPFVRNFSYTIFNDEVYFRDNSKMFKQNLSEVAKERVKCLIELRNAAYKVIDYQTEDYDEIEIKKSQETLSSIYDNFVKEYGRLNERANIKAFEGDSSYALLSSLEILDSDNKFKRKADIFTKRTIRKHIIPTHADTPTEALAISISEKAKVDLKYMEQLTGINQEDLINKLEGVIFENPETSKFETLDEYLSGNVREKLKVAKEKQDEYKEFLRNIELEEETSKTILLRQKTQEKINTLDFNVKCLEKVVPEDLTASEITVRLGASWIPPYDIEQFMYETFETPTYNRWEMGVTYSSPTAKWYIKGKSLDYGNILTTNTYGTSRINAYKILEETLNLKDVQIKDKVTDPDGNERYVLNQNETMLAREKQDTIKQAFEDWIWKDPDRRNRLTKLYNEKFNAIRPREYDGGHLTFPRMSPLITLREHQKNAVAHTLYGGNTLLAHVVGAGKTFEMVASAMESKRLGLCQKSLFVVPNHLTEQWGTEFLQLYPSANILVATKKDFEPKNRKKFCSRIATGEYDAIIIGHSQFERIPMSDDFQKREIKRQIDEITEGIKELKEESGDNFSVKQLETTKKSLSTRLDKLNDQSYKDDVVTFEQLGVDRLYVDEAHSYKNLFLYTKMRNVAGIGQSQAKKSTDMFMKCRYMDEVTGGKGIVFATGTPISNSMTEMYTMQRYLQYDDLKKSNLENFDAWASTFGETVTAIELAPEGTGYRIKTRFSKFYNLPELMNMFREVADIKTADMLNLPVPEAEFKTVVTKPTEHQREIVSSLSERAEVVRNRGVPPEVDNMLKITNDGRKLALDQRLINENLPDDENSKVSVCANNVFDIWNKTKDKRSTQLVFCDLSTPKDDDSFNVYDSLKNKLIEKGVLEKEIAFIHDAKSEKQKDKLFASVRAGKVRVLIGSTQKMGAGTNVQDKLIALHDLDCPWKPSDLEQRMGRIVRQGNENEKVEIFRYVTENTFDAYLYQLVENKQKFISQIMTGKTPVRSAEDVDESALSYAEIKALATGNPLIKEKMDLDIQVSKLKVLKSSYLNQKYNLEDKVYHWYPKQIKELTELIGALKKDIKHSSENSDDVKKFTFMEIDGHIYTDKEDAGKALLSSCMTVRSSEPKKIGSYRGFKVYLSFDSINQNFKIGLKNSVTHTTTLGKDNITRLDNTLDSLPKQLEKATEKLENIQKQVENAKFELSKPFSKEDELREKQQRLLQLDTLLDMGNGFTQETTSEREIEENANIDNEKVDTITEDFIIKDNDINDSVSEKKSISNRIKDSLLSYQLER</sequence>
<dbReference type="PANTHER" id="PTHR41313:SF1">
    <property type="entry name" value="DNA METHYLASE ADENINE-SPECIFIC DOMAIN-CONTAINING PROTEIN"/>
    <property type="match status" value="1"/>
</dbReference>
<dbReference type="GO" id="GO:0005524">
    <property type="term" value="F:ATP binding"/>
    <property type="evidence" value="ECO:0007669"/>
    <property type="project" value="InterPro"/>
</dbReference>
<dbReference type="Gene3D" id="3.40.50.300">
    <property type="entry name" value="P-loop containing nucleotide triphosphate hydrolases"/>
    <property type="match status" value="2"/>
</dbReference>
<dbReference type="Gene3D" id="3.40.50.150">
    <property type="entry name" value="Vaccinia Virus protein VP39"/>
    <property type="match status" value="1"/>
</dbReference>
<organism evidence="4 5">
    <name type="scientific">Alkalibaculum bacchi</name>
    <dbReference type="NCBI Taxonomy" id="645887"/>
    <lineage>
        <taxon>Bacteria</taxon>
        <taxon>Bacillati</taxon>
        <taxon>Bacillota</taxon>
        <taxon>Clostridia</taxon>
        <taxon>Eubacteriales</taxon>
        <taxon>Eubacteriaceae</taxon>
        <taxon>Alkalibaculum</taxon>
    </lineage>
</organism>
<dbReference type="InterPro" id="IPR052933">
    <property type="entry name" value="DNA_Protect_Modify"/>
</dbReference>
<feature type="compositionally biased region" description="Polar residues" evidence="2">
    <location>
        <begin position="337"/>
        <end position="353"/>
    </location>
</feature>
<evidence type="ECO:0000256" key="1">
    <source>
        <dbReference type="SAM" id="Coils"/>
    </source>
</evidence>
<dbReference type="Pfam" id="PF04851">
    <property type="entry name" value="ResIII"/>
    <property type="match status" value="1"/>
</dbReference>
<reference evidence="4 5" key="1">
    <citation type="submission" date="2018-06" db="EMBL/GenBank/DDBJ databases">
        <title>Genomic Encyclopedia of Type Strains, Phase IV (KMG-IV): sequencing the most valuable type-strain genomes for metagenomic binning, comparative biology and taxonomic classification.</title>
        <authorList>
            <person name="Goeker M."/>
        </authorList>
    </citation>
    <scope>NUCLEOTIDE SEQUENCE [LARGE SCALE GENOMIC DNA]</scope>
    <source>
        <strain evidence="4 5">DSM 22112</strain>
    </source>
</reference>
<dbReference type="InterPro" id="IPR027417">
    <property type="entry name" value="P-loop_NTPase"/>
</dbReference>
<protein>
    <submittedName>
        <fullName evidence="4">N12 class adenine-specific DNA methylase</fullName>
    </submittedName>
</protein>
<dbReference type="GO" id="GO:0016787">
    <property type="term" value="F:hydrolase activity"/>
    <property type="evidence" value="ECO:0007669"/>
    <property type="project" value="InterPro"/>
</dbReference>
<dbReference type="PRINTS" id="PR00507">
    <property type="entry name" value="N12N6MTFRASE"/>
</dbReference>
<feature type="compositionally biased region" description="Polar residues" evidence="2">
    <location>
        <begin position="362"/>
        <end position="380"/>
    </location>
</feature>
<dbReference type="SUPFAM" id="SSF52540">
    <property type="entry name" value="P-loop containing nucleoside triphosphate hydrolases"/>
    <property type="match status" value="2"/>
</dbReference>
<keyword evidence="1" id="KW-0175">Coiled coil</keyword>